<dbReference type="EC" id="3.4.-.-" evidence="8"/>
<accession>A0AAN2DCP8</accession>
<evidence type="ECO:0000256" key="8">
    <source>
        <dbReference type="RuleBase" id="RU364100"/>
    </source>
</evidence>
<dbReference type="GO" id="GO:0008233">
    <property type="term" value="F:peptidase activity"/>
    <property type="evidence" value="ECO:0007669"/>
    <property type="project" value="UniProtKB-KW"/>
</dbReference>
<evidence type="ECO:0000256" key="6">
    <source>
        <dbReference type="ARBA" id="ARBA00023125"/>
    </source>
</evidence>
<protein>
    <recommendedName>
        <fullName evidence="8">Abasic site processing protein</fullName>
        <ecNumber evidence="8">3.4.-.-</ecNumber>
    </recommendedName>
</protein>
<name>A0AAN2DCP8_RHIRH</name>
<evidence type="ECO:0000313" key="9">
    <source>
        <dbReference type="EMBL" id="CAD0211160.1"/>
    </source>
</evidence>
<dbReference type="Gene3D" id="3.90.1680.20">
    <property type="match status" value="2"/>
</dbReference>
<dbReference type="GO" id="GO:0106300">
    <property type="term" value="P:protein-DNA covalent cross-linking repair"/>
    <property type="evidence" value="ECO:0007669"/>
    <property type="project" value="InterPro"/>
</dbReference>
<comment type="similarity">
    <text evidence="1 8">Belongs to the SOS response-associated peptidase family.</text>
</comment>
<dbReference type="GO" id="GO:0016829">
    <property type="term" value="F:lyase activity"/>
    <property type="evidence" value="ECO:0007669"/>
    <property type="project" value="UniProtKB-KW"/>
</dbReference>
<dbReference type="GO" id="GO:0006508">
    <property type="term" value="P:proteolysis"/>
    <property type="evidence" value="ECO:0007669"/>
    <property type="project" value="UniProtKB-KW"/>
</dbReference>
<evidence type="ECO:0000256" key="1">
    <source>
        <dbReference type="ARBA" id="ARBA00008136"/>
    </source>
</evidence>
<reference evidence="9 10" key="1">
    <citation type="submission" date="2020-06" db="EMBL/GenBank/DDBJ databases">
        <authorList>
            <person name="De Coninck B."/>
            <person name="Ibrahim H."/>
        </authorList>
    </citation>
    <scope>NUCLEOTIDE SEQUENCE [LARGE SCALE GENOMIC DNA]</scope>
    <source>
        <strain evidence="9">Ag_rhizogenes_K599</strain>
    </source>
</reference>
<dbReference type="PANTHER" id="PTHR13604:SF0">
    <property type="entry name" value="ABASIC SITE PROCESSING PROTEIN HMCES"/>
    <property type="match status" value="1"/>
</dbReference>
<keyword evidence="5" id="KW-0190">Covalent protein-DNA linkage</keyword>
<dbReference type="SUPFAM" id="SSF143081">
    <property type="entry name" value="BB1717-like"/>
    <property type="match status" value="1"/>
</dbReference>
<evidence type="ECO:0000256" key="7">
    <source>
        <dbReference type="ARBA" id="ARBA00023239"/>
    </source>
</evidence>
<dbReference type="PANTHER" id="PTHR13604">
    <property type="entry name" value="DC12-RELATED"/>
    <property type="match status" value="1"/>
</dbReference>
<dbReference type="Pfam" id="PF02586">
    <property type="entry name" value="SRAP"/>
    <property type="match status" value="1"/>
</dbReference>
<dbReference type="InterPro" id="IPR036590">
    <property type="entry name" value="SRAP-like"/>
</dbReference>
<dbReference type="InterPro" id="IPR003738">
    <property type="entry name" value="SRAP"/>
</dbReference>
<dbReference type="GO" id="GO:0003697">
    <property type="term" value="F:single-stranded DNA binding"/>
    <property type="evidence" value="ECO:0007669"/>
    <property type="project" value="InterPro"/>
</dbReference>
<evidence type="ECO:0000256" key="2">
    <source>
        <dbReference type="ARBA" id="ARBA00022670"/>
    </source>
</evidence>
<evidence type="ECO:0000256" key="5">
    <source>
        <dbReference type="ARBA" id="ARBA00023124"/>
    </source>
</evidence>
<evidence type="ECO:0000256" key="3">
    <source>
        <dbReference type="ARBA" id="ARBA00022763"/>
    </source>
</evidence>
<sequence>MSFKPTPGTYGYLWVNCYTVTVYCVPCNRAVKIDLEKLPPLKSYLNWRWACTHCNRPGQANLSPDHSPRDSPAAKQRDIEIERRKEVLAFRLEEKHMCNLYRVKTNQESIRDIVGIMEERLNLEPDVEVYPDRPAPVVRNGEKGRELVGLTWGMPSPQFVTQGKPDTGVTNIRNVTSPHWRRWLRPENRCVVPWTTFCEWEDTKPRKTKRWFALNEEAPLAFFAGIWTDWHGVRGSMKNPREGDHQLFGFLTTAPNSVVKPIHPKAMPVILTNKDEVELWLTAPWEVAKELQRPLPDAGLVLLPVEDEKKSADLFG</sequence>
<gene>
    <name evidence="9" type="ORF">AGRHK599_LOCUS1185</name>
</gene>
<evidence type="ECO:0000313" key="10">
    <source>
        <dbReference type="Proteomes" id="UP000528185"/>
    </source>
</evidence>
<dbReference type="AlphaFoldDB" id="A0AAN2DCP8"/>
<dbReference type="EMBL" id="CAICSX020000001">
    <property type="protein sequence ID" value="CAD0211160.1"/>
    <property type="molecule type" value="Genomic_DNA"/>
</dbReference>
<comment type="caution">
    <text evidence="9">The sequence shown here is derived from an EMBL/GenBank/DDBJ whole genome shotgun (WGS) entry which is preliminary data.</text>
</comment>
<proteinExistence type="inferred from homology"/>
<keyword evidence="3" id="KW-0227">DNA damage</keyword>
<organism evidence="9 10">
    <name type="scientific">Rhizobium rhizogenes</name>
    <name type="common">Agrobacterium rhizogenes</name>
    <dbReference type="NCBI Taxonomy" id="359"/>
    <lineage>
        <taxon>Bacteria</taxon>
        <taxon>Pseudomonadati</taxon>
        <taxon>Pseudomonadota</taxon>
        <taxon>Alphaproteobacteria</taxon>
        <taxon>Hyphomicrobiales</taxon>
        <taxon>Rhizobiaceae</taxon>
        <taxon>Rhizobium/Agrobacterium group</taxon>
        <taxon>Rhizobium</taxon>
    </lineage>
</organism>
<dbReference type="Proteomes" id="UP000528185">
    <property type="component" value="Unassembled WGS sequence"/>
</dbReference>
<keyword evidence="4 8" id="KW-0378">Hydrolase</keyword>
<keyword evidence="2 8" id="KW-0645">Protease</keyword>
<keyword evidence="6" id="KW-0238">DNA-binding</keyword>
<keyword evidence="7" id="KW-0456">Lyase</keyword>
<evidence type="ECO:0000256" key="4">
    <source>
        <dbReference type="ARBA" id="ARBA00022801"/>
    </source>
</evidence>